<comment type="caution">
    <text evidence="1">The sequence shown here is derived from an EMBL/GenBank/DDBJ whole genome shotgun (WGS) entry which is preliminary data.</text>
</comment>
<proteinExistence type="predicted"/>
<gene>
    <name evidence="1" type="ORF">ACI2I3_01765</name>
</gene>
<dbReference type="EMBL" id="JBJDPD010000001">
    <property type="protein sequence ID" value="MFK4000059.1"/>
    <property type="molecule type" value="Genomic_DNA"/>
</dbReference>
<dbReference type="RefSeq" id="WP_404671783.1">
    <property type="nucleotide sequence ID" value="NZ_JBJDPD010000001.1"/>
</dbReference>
<accession>A0ABW8L581</accession>
<reference evidence="1 2" key="1">
    <citation type="submission" date="2024-11" db="EMBL/GenBank/DDBJ databases">
        <title>The Natural Products Discovery Center: Release of the First 8490 Sequenced Strains for Exploring Actinobacteria Biosynthetic Diversity.</title>
        <authorList>
            <person name="Kalkreuter E."/>
            <person name="Kautsar S.A."/>
            <person name="Yang D."/>
            <person name="Bader C.D."/>
            <person name="Teijaro C.N."/>
            <person name="Fluegel L."/>
            <person name="Davis C.M."/>
            <person name="Simpson J.R."/>
            <person name="Lauterbach L."/>
            <person name="Steele A.D."/>
            <person name="Gui C."/>
            <person name="Meng S."/>
            <person name="Li G."/>
            <person name="Viehrig K."/>
            <person name="Ye F."/>
            <person name="Su P."/>
            <person name="Kiefer A.F."/>
            <person name="Nichols A."/>
            <person name="Cepeda A.J."/>
            <person name="Yan W."/>
            <person name="Fan B."/>
            <person name="Jiang Y."/>
            <person name="Adhikari A."/>
            <person name="Zheng C.-J."/>
            <person name="Schuster L."/>
            <person name="Cowan T.M."/>
            <person name="Smanski M.J."/>
            <person name="Chevrette M.G."/>
            <person name="De Carvalho L.P.S."/>
            <person name="Shen B."/>
        </authorList>
    </citation>
    <scope>NUCLEOTIDE SEQUENCE [LARGE SCALE GENOMIC DNA]</scope>
    <source>
        <strain evidence="1 2">NPDC077433</strain>
    </source>
</reference>
<name>A0ABW8L581_9GAMM</name>
<keyword evidence="2" id="KW-1185">Reference proteome</keyword>
<protein>
    <submittedName>
        <fullName evidence="1">Uncharacterized protein</fullName>
    </submittedName>
</protein>
<evidence type="ECO:0000313" key="2">
    <source>
        <dbReference type="Proteomes" id="UP001620234"/>
    </source>
</evidence>
<dbReference type="Proteomes" id="UP001620234">
    <property type="component" value="Unassembled WGS sequence"/>
</dbReference>
<organism evidence="1 2">
    <name type="scientific">Psychrobacter namhaensis</name>
    <dbReference type="NCBI Taxonomy" id="292734"/>
    <lineage>
        <taxon>Bacteria</taxon>
        <taxon>Pseudomonadati</taxon>
        <taxon>Pseudomonadota</taxon>
        <taxon>Gammaproteobacteria</taxon>
        <taxon>Moraxellales</taxon>
        <taxon>Moraxellaceae</taxon>
        <taxon>Psychrobacter</taxon>
    </lineage>
</organism>
<evidence type="ECO:0000313" key="1">
    <source>
        <dbReference type="EMBL" id="MFK4000059.1"/>
    </source>
</evidence>
<sequence length="441" mass="50420">MGYITYPRTSGSAKDIKRAEYALLLIERLLQNFNRSDLSLLLTLISRIGWANLPAALRARLLKLLYHNLFTQMKVQAIEDVSKATSIVQPVIRALIDIALQLPALTDSTELLDLSLHERINETMQVSVSRRPATQGSRYEQEMLIFDNGIHAILTARASRERYINDQQKELRAAIRAYDAETLQTLKHAHKNGMLVTLNLLSDYIINNNDSDSDSDINNICTDDSSNDNNREGYFIGYDFKNMGKGMLAHSGVRQVVLDSIGQYLEIPRQQNTKSALGYKRAYMASYPYFMARLIQDNRADDYKEFSSKIKGVSAWSFWVEDSQTRGTECRFLTMQMVNIARQFKMQGREATLLEWLNKVEMAVCSFFVIARFKRDPNSLPRCYSKLEAELIAAAIREELQQYFISSNIAMTVTLSNQLARLDMTTRLPDIESAENSYIDF</sequence>